<comment type="caution">
    <text evidence="4">The sequence shown here is derived from an EMBL/GenBank/DDBJ whole genome shotgun (WGS) entry which is preliminary data.</text>
</comment>
<keyword evidence="2" id="KW-0732">Signal</keyword>
<dbReference type="Pfam" id="PF00932">
    <property type="entry name" value="LTD"/>
    <property type="match status" value="1"/>
</dbReference>
<dbReference type="InterPro" id="IPR036691">
    <property type="entry name" value="Endo/exonu/phosph_ase_sf"/>
</dbReference>
<gene>
    <name evidence="4" type="ORF">BKA08_002968</name>
</gene>
<evidence type="ECO:0000259" key="3">
    <source>
        <dbReference type="PROSITE" id="PS51841"/>
    </source>
</evidence>
<feature type="compositionally biased region" description="Low complexity" evidence="1">
    <location>
        <begin position="204"/>
        <end position="217"/>
    </location>
</feature>
<evidence type="ECO:0000256" key="2">
    <source>
        <dbReference type="SAM" id="SignalP"/>
    </source>
</evidence>
<dbReference type="SUPFAM" id="SSF74853">
    <property type="entry name" value="Lamin A/C globular tail domain"/>
    <property type="match status" value="1"/>
</dbReference>
<dbReference type="InterPro" id="IPR005135">
    <property type="entry name" value="Endo/exonuclease/phosphatase"/>
</dbReference>
<dbReference type="CDD" id="cd04486">
    <property type="entry name" value="YhcR_OBF_like"/>
    <property type="match status" value="1"/>
</dbReference>
<protein>
    <submittedName>
        <fullName evidence="4">5'-nucleotidase</fullName>
        <ecNumber evidence="4">3.1.3.5</ecNumber>
    </submittedName>
</protein>
<dbReference type="GO" id="GO:0008253">
    <property type="term" value="F:5'-nucleotidase activity"/>
    <property type="evidence" value="ECO:0007669"/>
    <property type="project" value="UniProtKB-EC"/>
</dbReference>
<dbReference type="AlphaFoldDB" id="A0A7Y9F4Y3"/>
<reference evidence="4 5" key="1">
    <citation type="submission" date="2020-07" db="EMBL/GenBank/DDBJ databases">
        <title>Sequencing the genomes of 1000 actinobacteria strains.</title>
        <authorList>
            <person name="Klenk H.-P."/>
        </authorList>
    </citation>
    <scope>NUCLEOTIDE SEQUENCE [LARGE SCALE GENOMIC DNA]</scope>
    <source>
        <strain evidence="4 5">DSM 18965</strain>
    </source>
</reference>
<feature type="domain" description="LTD" evidence="3">
    <location>
        <begin position="29"/>
        <end position="168"/>
    </location>
</feature>
<proteinExistence type="predicted"/>
<dbReference type="PANTHER" id="PTHR42834">
    <property type="entry name" value="ENDONUCLEASE/EXONUCLEASE/PHOSPHATASE FAMILY PROTEIN (AFU_ORTHOLOGUE AFUA_3G09210)"/>
    <property type="match status" value="1"/>
</dbReference>
<dbReference type="RefSeq" id="WP_179616297.1">
    <property type="nucleotide sequence ID" value="NZ_CP059163.1"/>
</dbReference>
<evidence type="ECO:0000256" key="1">
    <source>
        <dbReference type="SAM" id="MobiDB-lite"/>
    </source>
</evidence>
<dbReference type="SUPFAM" id="SSF56219">
    <property type="entry name" value="DNase I-like"/>
    <property type="match status" value="1"/>
</dbReference>
<dbReference type="PROSITE" id="PS51841">
    <property type="entry name" value="LTD"/>
    <property type="match status" value="1"/>
</dbReference>
<dbReference type="CDD" id="cd10283">
    <property type="entry name" value="MnuA_DNase1-like"/>
    <property type="match status" value="1"/>
</dbReference>
<dbReference type="Pfam" id="PF03372">
    <property type="entry name" value="Exo_endo_phos"/>
    <property type="match status" value="1"/>
</dbReference>
<accession>A0A7Y9F4Y3</accession>
<feature type="region of interest" description="Disordered" evidence="1">
    <location>
        <begin position="174"/>
        <end position="240"/>
    </location>
</feature>
<keyword evidence="4" id="KW-0378">Hydrolase</keyword>
<dbReference type="EMBL" id="JACCBE010000001">
    <property type="protein sequence ID" value="NYD58730.1"/>
    <property type="molecule type" value="Genomic_DNA"/>
</dbReference>
<dbReference type="EC" id="3.1.3.5" evidence="4"/>
<dbReference type="Proteomes" id="UP000516957">
    <property type="component" value="Unassembled WGS sequence"/>
</dbReference>
<keyword evidence="5" id="KW-1185">Reference proteome</keyword>
<organism evidence="4 5">
    <name type="scientific">Nocardioides marinisabuli</name>
    <dbReference type="NCBI Taxonomy" id="419476"/>
    <lineage>
        <taxon>Bacteria</taxon>
        <taxon>Bacillati</taxon>
        <taxon>Actinomycetota</taxon>
        <taxon>Actinomycetes</taxon>
        <taxon>Propionibacteriales</taxon>
        <taxon>Nocardioidaceae</taxon>
        <taxon>Nocardioides</taxon>
    </lineage>
</organism>
<feature type="chain" id="PRO_5039368488" evidence="2">
    <location>
        <begin position="26"/>
        <end position="947"/>
    </location>
</feature>
<name>A0A7Y9F4Y3_9ACTN</name>
<dbReference type="NCBIfam" id="NF033681">
    <property type="entry name" value="ExeM_NucH_DNase"/>
    <property type="match status" value="1"/>
</dbReference>
<dbReference type="InterPro" id="IPR036415">
    <property type="entry name" value="Lamin_tail_dom_sf"/>
</dbReference>
<sequence>MPISTRAGRRLAPLLAGSLGLAALATGVGTAPAYAVSTGLVISEVYGGGGNSGASYTHDFIELFNPTDEAISVDGWSVQYRSASSTSTAQTTPLTGSVPAGEHYLVRGAGGSTGAELPAPQASGSLNLSATNGQVFLVDSTAGLTPADVPAGSVAGSQAFVDMVGYGTANVFETTAAPSPGGNVASLSRGDETSDTDVNSADFSVTQSPTPSAATAEPEPEPEPTAVSIPEIQGDGATSPLDGDAVTTTGVVTAAPQYLYGFYVQDPEGDGDAATSDAVFVYYPQGSGSITVEPGDHVEVTGEVDEYAGQTQVVSSAAGTVELTEAAGPVEAYAGEWPATDAAKESLEGMLFSPQGEFTVTNTYSTNQYGEVGLAVGDKPLIQPTEVADAQDTDAIAAVEADNDARAITLDDASSTTYTSNSSLTPPYVSNEAPVRVGASATFTEDVILTQGGSPSSPTYRFQPLVTVSGPDYTATSPATFENTRTEAPDAEQLAADGTPDLKVASFNVLNYFTTLGDADDDNVGDDGCTSYNDRDGDGTTVRGGCDLRGAWDPQDLARQQEKIVAAINALDADVVGLMEIENSAALGEEADEATQTLVDALNADAGEGTWAANPSSDELPAASEQDVITNALIYKPTAVERVGEARALGDQSASGQAFGNAREPIGQVFAPVGGGEDVLVVVNHFKSKGSGTDDGTGQGNANPDRVAQATALEEWVPTVQDETGTEAVLLVGDFNSYSMEDPMQVLYEGGYTNVQELSPVQEWSYSFSGLSGSLDHVLANDAALELVTGTDIWNINSGESIALEYSRFNIHGTDFHAPGPFRSSDHDPVVVGLDATADAPELLDADIAVKVAPKRPRAGQHRATFKVVVTAEGATPGGRVVVDLPGKQDLVGELNAAGKVVLKMVKPFGNAGEKTVVVSYAGDDSVAPADLTTALEVREAKKNKKK</sequence>
<dbReference type="Gene3D" id="3.60.10.10">
    <property type="entry name" value="Endonuclease/exonuclease/phosphatase"/>
    <property type="match status" value="1"/>
</dbReference>
<feature type="signal peptide" evidence="2">
    <location>
        <begin position="1"/>
        <end position="25"/>
    </location>
</feature>
<dbReference type="InterPro" id="IPR001322">
    <property type="entry name" value="Lamin_tail_dom"/>
</dbReference>
<dbReference type="PANTHER" id="PTHR42834:SF1">
    <property type="entry name" value="ENDONUCLEASE_EXONUCLEASE_PHOSPHATASE FAMILY PROTEIN (AFU_ORTHOLOGUE AFUA_3G09210)"/>
    <property type="match status" value="1"/>
</dbReference>
<evidence type="ECO:0000313" key="4">
    <source>
        <dbReference type="EMBL" id="NYD58730.1"/>
    </source>
</evidence>
<dbReference type="InterPro" id="IPR047971">
    <property type="entry name" value="ExeM-like"/>
</dbReference>
<evidence type="ECO:0000313" key="5">
    <source>
        <dbReference type="Proteomes" id="UP000516957"/>
    </source>
</evidence>